<dbReference type="RefSeq" id="WP_212188014.1">
    <property type="nucleotide sequence ID" value="NZ_JAGTAR010000001.1"/>
</dbReference>
<protein>
    <submittedName>
        <fullName evidence="2">Uncharacterized protein</fullName>
    </submittedName>
</protein>
<sequence length="286" mass="32823">MKLNIIRYCMLLLGAMLMLVSCNESVDADKYNRVSKELLPTFATQSDSLSFDRVKLKATITLNGDENIMESGFFVSANDEFPEVATSIINAEQHDLEIEKWVDKLVGSTTYYYKAYTYSENGFAFSEVKSITTDEPPVFEDTYLFGTYNQIDYSIRYGTINGEESGYWDEYGYMTIKQVENTYNQIEVYNYWGYGRIIIGVVDFESKTIEFMPQEIAASEGYGSIKIYKWSMLDGNMQIHLEEPVVATYSEDGVIEVDMWGAFAYYNNGYMPFDACSTTELIKKEE</sequence>
<comment type="caution">
    <text evidence="2">The sequence shown here is derived from an EMBL/GenBank/DDBJ whole genome shotgun (WGS) entry which is preliminary data.</text>
</comment>
<proteinExistence type="predicted"/>
<feature type="chain" id="PRO_5036768477" evidence="1">
    <location>
        <begin position="29"/>
        <end position="286"/>
    </location>
</feature>
<accession>A0A941F2E1</accession>
<gene>
    <name evidence="2" type="ORF">KDU71_00930</name>
</gene>
<reference evidence="2" key="2">
    <citation type="submission" date="2021-04" db="EMBL/GenBank/DDBJ databases">
        <authorList>
            <person name="Zhang T."/>
            <person name="Zhang Y."/>
            <person name="Lu D."/>
            <person name="Zuo D."/>
            <person name="Du Z."/>
        </authorList>
    </citation>
    <scope>NUCLEOTIDE SEQUENCE</scope>
    <source>
        <strain evidence="2">JR1</strain>
    </source>
</reference>
<feature type="signal peptide" evidence="1">
    <location>
        <begin position="1"/>
        <end position="28"/>
    </location>
</feature>
<evidence type="ECO:0000313" key="2">
    <source>
        <dbReference type="EMBL" id="MBR8534110.1"/>
    </source>
</evidence>
<dbReference type="Proteomes" id="UP000679220">
    <property type="component" value="Unassembled WGS sequence"/>
</dbReference>
<organism evidence="2 3">
    <name type="scientific">Carboxylicivirga sediminis</name>
    <dbReference type="NCBI Taxonomy" id="2006564"/>
    <lineage>
        <taxon>Bacteria</taxon>
        <taxon>Pseudomonadati</taxon>
        <taxon>Bacteroidota</taxon>
        <taxon>Bacteroidia</taxon>
        <taxon>Marinilabiliales</taxon>
        <taxon>Marinilabiliaceae</taxon>
        <taxon>Carboxylicivirga</taxon>
    </lineage>
</organism>
<keyword evidence="1" id="KW-0732">Signal</keyword>
<dbReference type="EMBL" id="JAGTAR010000001">
    <property type="protein sequence ID" value="MBR8534110.1"/>
    <property type="molecule type" value="Genomic_DNA"/>
</dbReference>
<name>A0A941F2E1_9BACT</name>
<evidence type="ECO:0000313" key="3">
    <source>
        <dbReference type="Proteomes" id="UP000679220"/>
    </source>
</evidence>
<evidence type="ECO:0000256" key="1">
    <source>
        <dbReference type="SAM" id="SignalP"/>
    </source>
</evidence>
<keyword evidence="3" id="KW-1185">Reference proteome</keyword>
<dbReference type="AlphaFoldDB" id="A0A941F2E1"/>
<dbReference type="PROSITE" id="PS51257">
    <property type="entry name" value="PROKAR_LIPOPROTEIN"/>
    <property type="match status" value="1"/>
</dbReference>
<reference evidence="2" key="1">
    <citation type="journal article" date="2018" name="Int. J. Syst. Evol. Microbiol.">
        <title>Carboxylicivirga sediminis sp. nov., isolated from coastal sediment.</title>
        <authorList>
            <person name="Wang F.Q."/>
            <person name="Ren L.H."/>
            <person name="Zou R.J."/>
            <person name="Sun Y.Z."/>
            <person name="Liu X.J."/>
            <person name="Jiang F."/>
            <person name="Liu L.J."/>
        </authorList>
    </citation>
    <scope>NUCLEOTIDE SEQUENCE</scope>
    <source>
        <strain evidence="2">JR1</strain>
    </source>
</reference>